<feature type="domain" description="AMP-dependent synthetase/ligase" evidence="3">
    <location>
        <begin position="11"/>
        <end position="357"/>
    </location>
</feature>
<dbReference type="Gene3D" id="3.40.50.12780">
    <property type="entry name" value="N-terminal domain of ligase-like"/>
    <property type="match status" value="1"/>
</dbReference>
<evidence type="ECO:0000256" key="1">
    <source>
        <dbReference type="ARBA" id="ARBA00006432"/>
    </source>
</evidence>
<dbReference type="InterPro" id="IPR045851">
    <property type="entry name" value="AMP-bd_C_sf"/>
</dbReference>
<accession>A0A077M4L3</accession>
<dbReference type="PANTHER" id="PTHR43201:SF5">
    <property type="entry name" value="MEDIUM-CHAIN ACYL-COA LIGASE ACSF2, MITOCHONDRIAL"/>
    <property type="match status" value="1"/>
</dbReference>
<dbReference type="AlphaFoldDB" id="A0A077M4L3"/>
<dbReference type="InterPro" id="IPR025110">
    <property type="entry name" value="AMP-bd_C"/>
</dbReference>
<keyword evidence="2 5" id="KW-0436">Ligase</keyword>
<dbReference type="Pfam" id="PF13193">
    <property type="entry name" value="AMP-binding_C"/>
    <property type="match status" value="1"/>
</dbReference>
<dbReference type="GO" id="GO:0006631">
    <property type="term" value="P:fatty acid metabolic process"/>
    <property type="evidence" value="ECO:0007669"/>
    <property type="project" value="TreeGrafter"/>
</dbReference>
<organism evidence="5 6">
    <name type="scientific">Nostocoides japonicum T1-X7</name>
    <dbReference type="NCBI Taxonomy" id="1194083"/>
    <lineage>
        <taxon>Bacteria</taxon>
        <taxon>Bacillati</taxon>
        <taxon>Actinomycetota</taxon>
        <taxon>Actinomycetes</taxon>
        <taxon>Micrococcales</taxon>
        <taxon>Intrasporangiaceae</taxon>
        <taxon>Nostocoides</taxon>
    </lineage>
</organism>
<evidence type="ECO:0000256" key="2">
    <source>
        <dbReference type="ARBA" id="ARBA00022598"/>
    </source>
</evidence>
<dbReference type="OrthoDB" id="9803968at2"/>
<dbReference type="RefSeq" id="WP_083454317.1">
    <property type="nucleotide sequence ID" value="NZ_HF570958.1"/>
</dbReference>
<evidence type="ECO:0000259" key="4">
    <source>
        <dbReference type="Pfam" id="PF13193"/>
    </source>
</evidence>
<dbReference type="Proteomes" id="UP000035721">
    <property type="component" value="Unassembled WGS sequence"/>
</dbReference>
<evidence type="ECO:0000313" key="6">
    <source>
        <dbReference type="Proteomes" id="UP000035721"/>
    </source>
</evidence>
<evidence type="ECO:0000313" key="5">
    <source>
        <dbReference type="EMBL" id="CCH79060.1"/>
    </source>
</evidence>
<reference evidence="5 6" key="1">
    <citation type="journal article" date="2013" name="ISME J.">
        <title>A metabolic model for members of the genus Tetrasphaera involved in enhanced biological phosphorus removal.</title>
        <authorList>
            <person name="Kristiansen R."/>
            <person name="Nguyen H.T.T."/>
            <person name="Saunders A.M."/>
            <person name="Nielsen J.L."/>
            <person name="Wimmer R."/>
            <person name="Le V.Q."/>
            <person name="McIlroy S.J."/>
            <person name="Petrovski S."/>
            <person name="Seviour R.J."/>
            <person name="Calteau A."/>
            <person name="Nielsen K.L."/>
            <person name="Nielsen P.H."/>
        </authorList>
    </citation>
    <scope>NUCLEOTIDE SEQUENCE [LARGE SCALE GENOMIC DNA]</scope>
    <source>
        <strain evidence="5 6">T1-X7</strain>
    </source>
</reference>
<sequence>MSSSLAEDLGRAAAEAPDLVFLRTHEGDVTYAAMADLVSGYQRALRRLGVQAGDTVALMMANSATQVAVWFALNALRAIHAPLNTALPDESLRSAVRVAEATLVVADVEHLAKARRVAHDRAVAVGSLQSPPGPITDDDRLAAGDSDDLEVATLLFTSGTTGRSKACALSHRYLLRQGQLHAKYLGLTDRDVLYCPFPLFHIDAATLTVAAALSVRATAALGERFSASRFWREVRDVGATVFNFMGATLTILWKQDPRPDDSDHSVRLAWGVPMPPWQAGFEKRFGVRLFQVYGSTDAGVCVYDPVDTPAKPGAAGRVIDEFEVTIAPFGPGSADHGAVGEILVRGREPGLTMNGYFGMPEATADTIVDGWVHTGDLGSLDSDGFLTFHGRLSDSIRRRGENISAREVEELVESHPHVLEAAAIGVPSELTEEDVMVFVVPRAGVDLSLSELHRHCLSHGARFMSPRYFALVPRLPKTPTEKVEKFRLKEQGIQAAQLDTHA</sequence>
<dbReference type="Pfam" id="PF00501">
    <property type="entry name" value="AMP-binding"/>
    <property type="match status" value="1"/>
</dbReference>
<dbReference type="InterPro" id="IPR020845">
    <property type="entry name" value="AMP-binding_CS"/>
</dbReference>
<dbReference type="EMBL" id="CAJB01000334">
    <property type="protein sequence ID" value="CCH79060.1"/>
    <property type="molecule type" value="Genomic_DNA"/>
</dbReference>
<dbReference type="InterPro" id="IPR042099">
    <property type="entry name" value="ANL_N_sf"/>
</dbReference>
<comment type="similarity">
    <text evidence="1">Belongs to the ATP-dependent AMP-binding enzyme family.</text>
</comment>
<dbReference type="STRING" id="1194083.BN12_40030"/>
<protein>
    <submittedName>
        <fullName evidence="5">Putative coenzyme A ligase</fullName>
    </submittedName>
</protein>
<comment type="caution">
    <text evidence="5">The sequence shown here is derived from an EMBL/GenBank/DDBJ whole genome shotgun (WGS) entry which is preliminary data.</text>
</comment>
<dbReference type="PROSITE" id="PS00455">
    <property type="entry name" value="AMP_BINDING"/>
    <property type="match status" value="1"/>
</dbReference>
<proteinExistence type="inferred from homology"/>
<dbReference type="SUPFAM" id="SSF56801">
    <property type="entry name" value="Acetyl-CoA synthetase-like"/>
    <property type="match status" value="1"/>
</dbReference>
<dbReference type="Gene3D" id="3.30.300.30">
    <property type="match status" value="1"/>
</dbReference>
<gene>
    <name evidence="5" type="ORF">BN12_40030</name>
</gene>
<dbReference type="InterPro" id="IPR000873">
    <property type="entry name" value="AMP-dep_synth/lig_dom"/>
</dbReference>
<dbReference type="GO" id="GO:0031956">
    <property type="term" value="F:medium-chain fatty acid-CoA ligase activity"/>
    <property type="evidence" value="ECO:0007669"/>
    <property type="project" value="TreeGrafter"/>
</dbReference>
<name>A0A077M4L3_9MICO</name>
<evidence type="ECO:0000259" key="3">
    <source>
        <dbReference type="Pfam" id="PF00501"/>
    </source>
</evidence>
<keyword evidence="6" id="KW-1185">Reference proteome</keyword>
<feature type="domain" description="AMP-binding enzyme C-terminal" evidence="4">
    <location>
        <begin position="407"/>
        <end position="482"/>
    </location>
</feature>
<dbReference type="PANTHER" id="PTHR43201">
    <property type="entry name" value="ACYL-COA SYNTHETASE"/>
    <property type="match status" value="1"/>
</dbReference>